<dbReference type="AlphaFoldDB" id="A0ABD2HQJ0"/>
<gene>
    <name evidence="1" type="ORF">niasHS_018214</name>
</gene>
<keyword evidence="2" id="KW-1185">Reference proteome</keyword>
<evidence type="ECO:0000313" key="2">
    <source>
        <dbReference type="Proteomes" id="UP001620645"/>
    </source>
</evidence>
<organism evidence="1 2">
    <name type="scientific">Heterodera schachtii</name>
    <name type="common">Sugarbeet cyst nematode worm</name>
    <name type="synonym">Tylenchus schachtii</name>
    <dbReference type="NCBI Taxonomy" id="97005"/>
    <lineage>
        <taxon>Eukaryota</taxon>
        <taxon>Metazoa</taxon>
        <taxon>Ecdysozoa</taxon>
        <taxon>Nematoda</taxon>
        <taxon>Chromadorea</taxon>
        <taxon>Rhabditida</taxon>
        <taxon>Tylenchina</taxon>
        <taxon>Tylenchomorpha</taxon>
        <taxon>Tylenchoidea</taxon>
        <taxon>Heteroderidae</taxon>
        <taxon>Heteroderinae</taxon>
        <taxon>Heterodera</taxon>
    </lineage>
</organism>
<sequence length="147" mass="16641">MIGLAQLGRHGWAGTVGPARLGRHGGERKWTKDFDLCAGNGVWSVAMDHCYFCFFHFVRNMKKKLVEQNLMIQSFNMDPIFAESAKMLTSIAFIPVGDLTEAVNALDVEFRNLPEMQLMLEWLVNNYAGHPRADGLRTEPRFKPKLG</sequence>
<dbReference type="EMBL" id="JBICCN010000429">
    <property type="protein sequence ID" value="KAL3069489.1"/>
    <property type="molecule type" value="Genomic_DNA"/>
</dbReference>
<proteinExistence type="predicted"/>
<reference evidence="1 2" key="1">
    <citation type="submission" date="2024-10" db="EMBL/GenBank/DDBJ databases">
        <authorList>
            <person name="Kim D."/>
        </authorList>
    </citation>
    <scope>NUCLEOTIDE SEQUENCE [LARGE SCALE GENOMIC DNA]</scope>
    <source>
        <strain evidence="1">Taebaek</strain>
    </source>
</reference>
<comment type="caution">
    <text evidence="1">The sequence shown here is derived from an EMBL/GenBank/DDBJ whole genome shotgun (WGS) entry which is preliminary data.</text>
</comment>
<dbReference type="Proteomes" id="UP001620645">
    <property type="component" value="Unassembled WGS sequence"/>
</dbReference>
<name>A0ABD2HQJ0_HETSC</name>
<evidence type="ECO:0000313" key="1">
    <source>
        <dbReference type="EMBL" id="KAL3069489.1"/>
    </source>
</evidence>
<accession>A0ABD2HQJ0</accession>
<protein>
    <submittedName>
        <fullName evidence="1">Uncharacterized protein</fullName>
    </submittedName>
</protein>